<name>A0ABY7UD61_9CORY</name>
<accession>A0ABY7UD61</accession>
<evidence type="ECO:0000313" key="1">
    <source>
        <dbReference type="EMBL" id="WCZ33658.1"/>
    </source>
</evidence>
<keyword evidence="2" id="KW-1185">Reference proteome</keyword>
<protein>
    <recommendedName>
        <fullName evidence="3">HK97 gp10 family phage protein</fullName>
    </recommendedName>
</protein>
<evidence type="ECO:0000313" key="2">
    <source>
        <dbReference type="Proteomes" id="UP001220577"/>
    </source>
</evidence>
<reference evidence="1 2" key="1">
    <citation type="submission" date="2020-10" db="EMBL/GenBank/DDBJ databases">
        <title>Complete genome sequence of Corynebacterium ihumii DSM 45751.</title>
        <authorList>
            <person name="Ruckert C."/>
            <person name="Albersmeier A."/>
            <person name="Busche T."/>
            <person name="Jaenicke S."/>
            <person name="Winkler A."/>
            <person name="Friethjonsson O.H."/>
            <person name="Hreggviethsson G.O."/>
            <person name="Lambert C."/>
            <person name="Badcock D."/>
            <person name="Bernaerts K."/>
            <person name="Anne J."/>
            <person name="Economou A."/>
            <person name="Kalinowski J."/>
        </authorList>
    </citation>
    <scope>NUCLEOTIDE SEQUENCE [LARGE SCALE GENOMIC DNA]</scope>
    <source>
        <strain evidence="1 2">DSM 45751</strain>
    </source>
</reference>
<gene>
    <name evidence="1" type="ORF">CIHUM_01050</name>
</gene>
<proteinExistence type="predicted"/>
<dbReference type="RefSeq" id="WP_034997015.1">
    <property type="nucleotide sequence ID" value="NZ_CP063190.1"/>
</dbReference>
<dbReference type="Proteomes" id="UP001220577">
    <property type="component" value="Chromosome"/>
</dbReference>
<evidence type="ECO:0008006" key="3">
    <source>
        <dbReference type="Google" id="ProtNLM"/>
    </source>
</evidence>
<sequence>MTTSRAVHHRDPAAFREFMKSPEIEARVQAAAASIVKKMQAAWPEGADTPTKDGVEKVFEVRDFEMADGRPTTWVFVNHPYAAAHEATTGFVTKSISASGYRIRS</sequence>
<organism evidence="1 2">
    <name type="scientific">Corynebacterium ihumii</name>
    <dbReference type="NCBI Taxonomy" id="1232427"/>
    <lineage>
        <taxon>Bacteria</taxon>
        <taxon>Bacillati</taxon>
        <taxon>Actinomycetota</taxon>
        <taxon>Actinomycetes</taxon>
        <taxon>Mycobacteriales</taxon>
        <taxon>Corynebacteriaceae</taxon>
        <taxon>Corynebacterium</taxon>
    </lineage>
</organism>
<dbReference type="EMBL" id="CP063190">
    <property type="protein sequence ID" value="WCZ33658.1"/>
    <property type="molecule type" value="Genomic_DNA"/>
</dbReference>